<sequence>MKGISLALRSRIFFLTAAIWVWGYGPNVVNAADSVPKDVGHRIEKAVDAAASESMEKLHIPGAAVIVTKGSRVVLSKGYGWADMERQVKMDPERSIVRLGSLAKPLTAAAAMQLVEKGKLSLSADINRYLAHPGMPNYKNRPITLKHLLTHTAGLDQLLYQTAARSRDSTVAAEQLLYEYFGNQPPVRLPGEQMDYNNAGYGMIGLLVERAGRQPFETYMSEHIFEPLDMPTASLDSSAAPPAQLAQSYTYSQGQGYTRI</sequence>
<dbReference type="EMBL" id="JAUQTB010000023">
    <property type="protein sequence ID" value="MDO7908802.1"/>
    <property type="molecule type" value="Genomic_DNA"/>
</dbReference>
<dbReference type="Gene3D" id="3.40.710.10">
    <property type="entry name" value="DD-peptidase/beta-lactamase superfamily"/>
    <property type="match status" value="1"/>
</dbReference>
<evidence type="ECO:0000259" key="1">
    <source>
        <dbReference type="Pfam" id="PF00144"/>
    </source>
</evidence>
<evidence type="ECO:0000313" key="3">
    <source>
        <dbReference type="Proteomes" id="UP001240171"/>
    </source>
</evidence>
<proteinExistence type="predicted"/>
<dbReference type="InterPro" id="IPR012338">
    <property type="entry name" value="Beta-lactam/transpept-like"/>
</dbReference>
<gene>
    <name evidence="2" type="ORF">Q5741_20670</name>
</gene>
<keyword evidence="3" id="KW-1185">Reference proteome</keyword>
<dbReference type="PANTHER" id="PTHR46825">
    <property type="entry name" value="D-ALANYL-D-ALANINE-CARBOXYPEPTIDASE/ENDOPEPTIDASE AMPH"/>
    <property type="match status" value="1"/>
</dbReference>
<reference evidence="2 3" key="1">
    <citation type="submission" date="2023-07" db="EMBL/GenBank/DDBJ databases">
        <title>Paenibacillus sp. JX-17 nov. isolated from soil.</title>
        <authorList>
            <person name="Wan Y."/>
            <person name="Liu B."/>
        </authorList>
    </citation>
    <scope>NUCLEOTIDE SEQUENCE [LARGE SCALE GENOMIC DNA]</scope>
    <source>
        <strain evidence="2 3">JX-17</strain>
    </source>
</reference>
<evidence type="ECO:0000313" key="2">
    <source>
        <dbReference type="EMBL" id="MDO7908802.1"/>
    </source>
</evidence>
<feature type="domain" description="Beta-lactamase-related" evidence="1">
    <location>
        <begin position="47"/>
        <end position="254"/>
    </location>
</feature>
<dbReference type="EC" id="3.1.1.103" evidence="2"/>
<dbReference type="RefSeq" id="WP_305026023.1">
    <property type="nucleotide sequence ID" value="NZ_JAUQTB010000023.1"/>
</dbReference>
<name>A0ABT9CLK2_9BACL</name>
<dbReference type="GO" id="GO:0016787">
    <property type="term" value="F:hydrolase activity"/>
    <property type="evidence" value="ECO:0007669"/>
    <property type="project" value="UniProtKB-KW"/>
</dbReference>
<dbReference type="InterPro" id="IPR001466">
    <property type="entry name" value="Beta-lactam-related"/>
</dbReference>
<dbReference type="PANTHER" id="PTHR46825:SF9">
    <property type="entry name" value="BETA-LACTAMASE-RELATED DOMAIN-CONTAINING PROTEIN"/>
    <property type="match status" value="1"/>
</dbReference>
<dbReference type="Pfam" id="PF00144">
    <property type="entry name" value="Beta-lactamase"/>
    <property type="match status" value="1"/>
</dbReference>
<keyword evidence="2" id="KW-0378">Hydrolase</keyword>
<protein>
    <submittedName>
        <fullName evidence="2">Serine hydrolase domain-containing protein</fullName>
        <ecNumber evidence="2">3.1.1.103</ecNumber>
    </submittedName>
</protein>
<dbReference type="InterPro" id="IPR050491">
    <property type="entry name" value="AmpC-like"/>
</dbReference>
<accession>A0ABT9CLK2</accession>
<dbReference type="Proteomes" id="UP001240171">
    <property type="component" value="Unassembled WGS sequence"/>
</dbReference>
<dbReference type="SUPFAM" id="SSF56601">
    <property type="entry name" value="beta-lactamase/transpeptidase-like"/>
    <property type="match status" value="1"/>
</dbReference>
<comment type="caution">
    <text evidence="2">The sequence shown here is derived from an EMBL/GenBank/DDBJ whole genome shotgun (WGS) entry which is preliminary data.</text>
</comment>
<organism evidence="2 3">
    <name type="scientific">Paenibacillus lacisoli</name>
    <dbReference type="NCBI Taxonomy" id="3064525"/>
    <lineage>
        <taxon>Bacteria</taxon>
        <taxon>Bacillati</taxon>
        <taxon>Bacillota</taxon>
        <taxon>Bacilli</taxon>
        <taxon>Bacillales</taxon>
        <taxon>Paenibacillaceae</taxon>
        <taxon>Paenibacillus</taxon>
    </lineage>
</organism>